<evidence type="ECO:0000313" key="2">
    <source>
        <dbReference type="EMBL" id="KIL67456.1"/>
    </source>
</evidence>
<feature type="region of interest" description="Disordered" evidence="1">
    <location>
        <begin position="486"/>
        <end position="518"/>
    </location>
</feature>
<dbReference type="HOGENOM" id="CLU_526369_0_0_1"/>
<feature type="region of interest" description="Disordered" evidence="1">
    <location>
        <begin position="62"/>
        <end position="88"/>
    </location>
</feature>
<organism evidence="2 3">
    <name type="scientific">Amanita muscaria (strain Koide BX008)</name>
    <dbReference type="NCBI Taxonomy" id="946122"/>
    <lineage>
        <taxon>Eukaryota</taxon>
        <taxon>Fungi</taxon>
        <taxon>Dikarya</taxon>
        <taxon>Basidiomycota</taxon>
        <taxon>Agaricomycotina</taxon>
        <taxon>Agaricomycetes</taxon>
        <taxon>Agaricomycetidae</taxon>
        <taxon>Agaricales</taxon>
        <taxon>Pluteineae</taxon>
        <taxon>Amanitaceae</taxon>
        <taxon>Amanita</taxon>
    </lineage>
</organism>
<evidence type="ECO:0000256" key="1">
    <source>
        <dbReference type="SAM" id="MobiDB-lite"/>
    </source>
</evidence>
<feature type="non-terminal residue" evidence="2">
    <location>
        <position position="1"/>
    </location>
</feature>
<proteinExistence type="predicted"/>
<keyword evidence="3" id="KW-1185">Reference proteome</keyword>
<sequence length="518" mass="57232">IAQRNERDFAIWVPPESSSCHDREPVGRRVGRSVMRSDEERMQDKEKIRILEEEVKRLRDQLSLKRDNMSSLIPPPPPPPPPLPPARIKSTCDRVPLDPSQASSLIASARASLKRAPAPVEASINPSRSTKRQGLPTVGIPPDKMAAFLNEMKSVRLRKIANRPVSGVDSSADSSTSWSNTSLSSGNSSILSHSLYSKPSSSSVHSHASNIPAVGAKRKREWFDDGKRRPMPVSEPVAVVDRARTNAESWIATDPKNSSERSNGASSRSWPSFSIADTTTPSLTSDNDQDINPDDLPATPPQTHANFSRGIRESLEVIDVDDFVKQTSTSGNVTQDLVTGTLSAPAGKPNFFSKRTPLSPLPSDTPRKPQPPSRLRRPPRQKNVVDNDFLSLSDISTGSHVRSLYQETSSNQPQGQDQRLSSISRRSGIHHRRQDRDWWSSTLDTEPEPSSHRTLDEELRHAVNSLKSVGEDISFDTEECDVFLGTGTRDKSSFSSLPVAERGTENRRTHPNQRLPAR</sequence>
<feature type="region of interest" description="Disordered" evidence="1">
    <location>
        <begin position="404"/>
        <end position="456"/>
    </location>
</feature>
<feature type="region of interest" description="Disordered" evidence="1">
    <location>
        <begin position="115"/>
        <end position="142"/>
    </location>
</feature>
<evidence type="ECO:0000313" key="3">
    <source>
        <dbReference type="Proteomes" id="UP000054549"/>
    </source>
</evidence>
<protein>
    <submittedName>
        <fullName evidence="2">Uncharacterized protein</fullName>
    </submittedName>
</protein>
<gene>
    <name evidence="2" type="ORF">M378DRAFT_159274</name>
</gene>
<dbReference type="EMBL" id="KN818231">
    <property type="protein sequence ID" value="KIL67456.1"/>
    <property type="molecule type" value="Genomic_DNA"/>
</dbReference>
<dbReference type="OrthoDB" id="3256736at2759"/>
<feature type="compositionally biased region" description="Polar residues" evidence="1">
    <location>
        <begin position="270"/>
        <end position="286"/>
    </location>
</feature>
<feature type="compositionally biased region" description="Polar residues" evidence="1">
    <location>
        <begin position="404"/>
        <end position="420"/>
    </location>
</feature>
<feature type="region of interest" description="Disordered" evidence="1">
    <location>
        <begin position="16"/>
        <end position="44"/>
    </location>
</feature>
<feature type="compositionally biased region" description="Basic and acidic residues" evidence="1">
    <location>
        <begin position="35"/>
        <end position="44"/>
    </location>
</feature>
<dbReference type="AlphaFoldDB" id="A0A0C2XDB2"/>
<dbReference type="Proteomes" id="UP000054549">
    <property type="component" value="Unassembled WGS sequence"/>
</dbReference>
<feature type="compositionally biased region" description="Pro residues" evidence="1">
    <location>
        <begin position="73"/>
        <end position="85"/>
    </location>
</feature>
<reference evidence="2 3" key="1">
    <citation type="submission" date="2014-04" db="EMBL/GenBank/DDBJ databases">
        <title>Evolutionary Origins and Diversification of the Mycorrhizal Mutualists.</title>
        <authorList>
            <consortium name="DOE Joint Genome Institute"/>
            <consortium name="Mycorrhizal Genomics Consortium"/>
            <person name="Kohler A."/>
            <person name="Kuo A."/>
            <person name="Nagy L.G."/>
            <person name="Floudas D."/>
            <person name="Copeland A."/>
            <person name="Barry K.W."/>
            <person name="Cichocki N."/>
            <person name="Veneault-Fourrey C."/>
            <person name="LaButti K."/>
            <person name="Lindquist E.A."/>
            <person name="Lipzen A."/>
            <person name="Lundell T."/>
            <person name="Morin E."/>
            <person name="Murat C."/>
            <person name="Riley R."/>
            <person name="Ohm R."/>
            <person name="Sun H."/>
            <person name="Tunlid A."/>
            <person name="Henrissat B."/>
            <person name="Grigoriev I.V."/>
            <person name="Hibbett D.S."/>
            <person name="Martin F."/>
        </authorList>
    </citation>
    <scope>NUCLEOTIDE SEQUENCE [LARGE SCALE GENOMIC DNA]</scope>
    <source>
        <strain evidence="2 3">Koide BX008</strain>
    </source>
</reference>
<accession>A0A0C2XDB2</accession>
<feature type="region of interest" description="Disordered" evidence="1">
    <location>
        <begin position="340"/>
        <end position="391"/>
    </location>
</feature>
<feature type="compositionally biased region" description="Low complexity" evidence="1">
    <location>
        <begin position="260"/>
        <end position="269"/>
    </location>
</feature>
<feature type="compositionally biased region" description="Low complexity" evidence="1">
    <location>
        <begin position="166"/>
        <end position="212"/>
    </location>
</feature>
<dbReference type="InParanoid" id="A0A0C2XDB2"/>
<feature type="region of interest" description="Disordered" evidence="1">
    <location>
        <begin position="161"/>
        <end position="310"/>
    </location>
</feature>
<name>A0A0C2XDB2_AMAMK</name>